<sequence>MVLVLTLVALSGCSIFGEQPPPDSSTDSSSDPVEKVDPATVDEPAPEAVSEDRTEYSIEEEQLIYYGDVLAYRYGIDVAPDEWLSVAKKECDSYSDAGSTRVYGPAAAEQLGDDPRSGLLVESFVFMVIGSYWCGTDESSANIARYGSEAQLITLAFMATVIDHEAIDLSVADFSTYYDDQLFIAQQEFRAPSEPESSIPSVPDAPDPNDGSDEFEDEAPEYGSSDPDYPYPGPYDEYEGNSGGPTQCNDGTVSNSSGQGTCSWHGGER</sequence>
<evidence type="ECO:0000313" key="3">
    <source>
        <dbReference type="Proteomes" id="UP000234327"/>
    </source>
</evidence>
<reference evidence="2 3" key="1">
    <citation type="submission" date="2017-03" db="EMBL/GenBank/DDBJ databases">
        <authorList>
            <person name="Afonso C.L."/>
            <person name="Miller P.J."/>
            <person name="Scott M.A."/>
            <person name="Spackman E."/>
            <person name="Goraichik I."/>
            <person name="Dimitrov K.M."/>
            <person name="Suarez D.L."/>
            <person name="Swayne D.E."/>
        </authorList>
    </citation>
    <scope>NUCLEOTIDE SEQUENCE [LARGE SCALE GENOMIC DNA]</scope>
    <source>
        <strain evidence="3">6(3)</strain>
    </source>
</reference>
<proteinExistence type="predicted"/>
<feature type="compositionally biased region" description="Polar residues" evidence="1">
    <location>
        <begin position="244"/>
        <end position="262"/>
    </location>
</feature>
<protein>
    <submittedName>
        <fullName evidence="2">Uncharacterized protein</fullName>
    </submittedName>
</protein>
<feature type="region of interest" description="Disordered" evidence="1">
    <location>
        <begin position="16"/>
        <end position="53"/>
    </location>
</feature>
<feature type="compositionally biased region" description="Low complexity" evidence="1">
    <location>
        <begin position="192"/>
        <end position="202"/>
    </location>
</feature>
<name>A0A2H1KFH6_BREAU</name>
<dbReference type="EMBL" id="FXYZ01000020">
    <property type="protein sequence ID" value="SMX98531.1"/>
    <property type="molecule type" value="Genomic_DNA"/>
</dbReference>
<feature type="compositionally biased region" description="Acidic residues" evidence="1">
    <location>
        <begin position="210"/>
        <end position="220"/>
    </location>
</feature>
<evidence type="ECO:0000256" key="1">
    <source>
        <dbReference type="SAM" id="MobiDB-lite"/>
    </source>
</evidence>
<evidence type="ECO:0000313" key="2">
    <source>
        <dbReference type="EMBL" id="SMX98531.1"/>
    </source>
</evidence>
<organism evidence="2 3">
    <name type="scientific">Brevibacterium aurantiacum</name>
    <dbReference type="NCBI Taxonomy" id="273384"/>
    <lineage>
        <taxon>Bacteria</taxon>
        <taxon>Bacillati</taxon>
        <taxon>Actinomycetota</taxon>
        <taxon>Actinomycetes</taxon>
        <taxon>Micrococcales</taxon>
        <taxon>Brevibacteriaceae</taxon>
        <taxon>Brevibacterium</taxon>
    </lineage>
</organism>
<gene>
    <name evidence="2" type="ORF">BAURA63_03276</name>
</gene>
<dbReference type="Proteomes" id="UP000234327">
    <property type="component" value="Unassembled WGS sequence"/>
</dbReference>
<feature type="region of interest" description="Disordered" evidence="1">
    <location>
        <begin position="190"/>
        <end position="269"/>
    </location>
</feature>
<dbReference type="AlphaFoldDB" id="A0A2H1KFH6"/>
<accession>A0A2H1KFH6</accession>